<keyword evidence="2" id="KW-1185">Reference proteome</keyword>
<feature type="domain" description="B30.2/SPRY" evidence="1">
    <location>
        <begin position="44"/>
        <end position="245"/>
    </location>
</feature>
<protein>
    <submittedName>
        <fullName evidence="3">B30.2/SPRY domain-containing protein</fullName>
    </submittedName>
</protein>
<accession>A0A183BK15</accession>
<dbReference type="InterPro" id="IPR043136">
    <property type="entry name" value="B30.2/SPRY_sf"/>
</dbReference>
<organism evidence="2 3">
    <name type="scientific">Globodera pallida</name>
    <name type="common">Potato cyst nematode worm</name>
    <name type="synonym">Heterodera pallida</name>
    <dbReference type="NCBI Taxonomy" id="36090"/>
    <lineage>
        <taxon>Eukaryota</taxon>
        <taxon>Metazoa</taxon>
        <taxon>Ecdysozoa</taxon>
        <taxon>Nematoda</taxon>
        <taxon>Chromadorea</taxon>
        <taxon>Rhabditida</taxon>
        <taxon>Tylenchina</taxon>
        <taxon>Tylenchomorpha</taxon>
        <taxon>Tylenchoidea</taxon>
        <taxon>Heteroderidae</taxon>
        <taxon>Heteroderinae</taxon>
        <taxon>Globodera</taxon>
    </lineage>
</organism>
<dbReference type="Gene3D" id="2.60.120.920">
    <property type="match status" value="1"/>
</dbReference>
<dbReference type="CDD" id="cd12885">
    <property type="entry name" value="SPRY_RanBP_like"/>
    <property type="match status" value="1"/>
</dbReference>
<dbReference type="PROSITE" id="PS50188">
    <property type="entry name" value="B302_SPRY"/>
    <property type="match status" value="1"/>
</dbReference>
<dbReference type="AlphaFoldDB" id="A0A183BK15"/>
<proteinExistence type="predicted"/>
<evidence type="ECO:0000313" key="2">
    <source>
        <dbReference type="Proteomes" id="UP000050741"/>
    </source>
</evidence>
<evidence type="ECO:0000313" key="3">
    <source>
        <dbReference type="WBParaSite" id="GPLIN_000094400"/>
    </source>
</evidence>
<dbReference type="InterPro" id="IPR013320">
    <property type="entry name" value="ConA-like_dom_sf"/>
</dbReference>
<sequence>MGNSGSASNKNDSQIKRRRRLPLELQCELFEALPFQHGHRMLLLCRPIAINCVALVRKQKQLENRWDLMACHRGLTLSEPDRLIAQFTGKNWEPCSVFAERPMPQNYFGILPKKYFGIFYYEVTILEQACSVYIGLATKQMPLGRCVGEHEGTYAYSSWGTFWGHAVDGCAHINGRPYIEGKPKFAKGDVIGCGVDLATRQIIYTKNGQRLETTGLFVADSDAELFPCISLYFGKIKANFGPNFEFKF</sequence>
<evidence type="ECO:0000259" key="1">
    <source>
        <dbReference type="PROSITE" id="PS50188"/>
    </source>
</evidence>
<dbReference type="WBParaSite" id="GPLIN_000094400">
    <property type="protein sequence ID" value="GPLIN_000094400"/>
    <property type="gene ID" value="GPLIN_000094400"/>
</dbReference>
<dbReference type="Pfam" id="PF00622">
    <property type="entry name" value="SPRY"/>
    <property type="match status" value="1"/>
</dbReference>
<dbReference type="InterPro" id="IPR003877">
    <property type="entry name" value="SPRY_dom"/>
</dbReference>
<name>A0A183BK15_GLOPA</name>
<dbReference type="Proteomes" id="UP000050741">
    <property type="component" value="Unassembled WGS sequence"/>
</dbReference>
<dbReference type="InterPro" id="IPR001870">
    <property type="entry name" value="B30.2/SPRY"/>
</dbReference>
<reference evidence="3" key="2">
    <citation type="submission" date="2016-06" db="UniProtKB">
        <authorList>
            <consortium name="WormBaseParasite"/>
        </authorList>
    </citation>
    <scope>IDENTIFICATION</scope>
</reference>
<reference evidence="2" key="1">
    <citation type="submission" date="2014-05" db="EMBL/GenBank/DDBJ databases">
        <title>The genome and life-stage specific transcriptomes of Globodera pallida elucidate key aspects of plant parasitism by a cyst nematode.</title>
        <authorList>
            <person name="Cotton J.A."/>
            <person name="Lilley C.J."/>
            <person name="Jones L.M."/>
            <person name="Kikuchi T."/>
            <person name="Reid A.J."/>
            <person name="Thorpe P."/>
            <person name="Tsai I.J."/>
            <person name="Beasley H."/>
            <person name="Blok V."/>
            <person name="Cock P.J.A."/>
            <person name="Van den Akker S.E."/>
            <person name="Holroyd N."/>
            <person name="Hunt M."/>
            <person name="Mantelin S."/>
            <person name="Naghra H."/>
            <person name="Pain A."/>
            <person name="Palomares-Rius J.E."/>
            <person name="Zarowiecki M."/>
            <person name="Berriman M."/>
            <person name="Jones J.T."/>
            <person name="Urwin P.E."/>
        </authorList>
    </citation>
    <scope>NUCLEOTIDE SEQUENCE [LARGE SCALE GENOMIC DNA]</scope>
    <source>
        <strain evidence="2">Lindley</strain>
    </source>
</reference>
<dbReference type="SMART" id="SM00449">
    <property type="entry name" value="SPRY"/>
    <property type="match status" value="1"/>
</dbReference>
<dbReference type="SUPFAM" id="SSF49899">
    <property type="entry name" value="Concanavalin A-like lectins/glucanases"/>
    <property type="match status" value="1"/>
</dbReference>
<dbReference type="InterPro" id="IPR044736">
    <property type="entry name" value="Gid1/RanBPM/SPLA_SPRY"/>
</dbReference>